<protein>
    <submittedName>
        <fullName evidence="1">Uncharacterized protein</fullName>
    </submittedName>
</protein>
<name>A0A2P2QQL6_RHIMU</name>
<accession>A0A2P2QQL6</accession>
<dbReference type="AlphaFoldDB" id="A0A2P2QQL6"/>
<organism evidence="1">
    <name type="scientific">Rhizophora mucronata</name>
    <name type="common">Asiatic mangrove</name>
    <dbReference type="NCBI Taxonomy" id="61149"/>
    <lineage>
        <taxon>Eukaryota</taxon>
        <taxon>Viridiplantae</taxon>
        <taxon>Streptophyta</taxon>
        <taxon>Embryophyta</taxon>
        <taxon>Tracheophyta</taxon>
        <taxon>Spermatophyta</taxon>
        <taxon>Magnoliopsida</taxon>
        <taxon>eudicotyledons</taxon>
        <taxon>Gunneridae</taxon>
        <taxon>Pentapetalae</taxon>
        <taxon>rosids</taxon>
        <taxon>fabids</taxon>
        <taxon>Malpighiales</taxon>
        <taxon>Rhizophoraceae</taxon>
        <taxon>Rhizophora</taxon>
    </lineage>
</organism>
<reference evidence="1" key="1">
    <citation type="submission" date="2018-02" db="EMBL/GenBank/DDBJ databases">
        <title>Rhizophora mucronata_Transcriptome.</title>
        <authorList>
            <person name="Meera S.P."/>
            <person name="Sreeshan A."/>
            <person name="Augustine A."/>
        </authorList>
    </citation>
    <scope>NUCLEOTIDE SEQUENCE</scope>
    <source>
        <tissue evidence="1">Leaf</tissue>
    </source>
</reference>
<dbReference type="EMBL" id="GGEC01088741">
    <property type="protein sequence ID" value="MBX69225.1"/>
    <property type="molecule type" value="Transcribed_RNA"/>
</dbReference>
<proteinExistence type="predicted"/>
<sequence length="34" mass="3702">MSLAFPVSVHLSNSCCMSSNSSTTMLIYTRFKSA</sequence>
<evidence type="ECO:0000313" key="1">
    <source>
        <dbReference type="EMBL" id="MBX69225.1"/>
    </source>
</evidence>